<evidence type="ECO:0000313" key="1">
    <source>
        <dbReference type="EMBL" id="MCD2192929.1"/>
    </source>
</evidence>
<dbReference type="EMBL" id="JAJNDB010000001">
    <property type="protein sequence ID" value="MCD2192929.1"/>
    <property type="molecule type" value="Genomic_DNA"/>
</dbReference>
<gene>
    <name evidence="1" type="ORF">LQ327_05940</name>
</gene>
<protein>
    <recommendedName>
        <fullName evidence="3">DAGKc domain-containing protein</fullName>
    </recommendedName>
</protein>
<evidence type="ECO:0008006" key="3">
    <source>
        <dbReference type="Google" id="ProtNLM"/>
    </source>
</evidence>
<name>A0ABS8P3U4_9PSEU</name>
<comment type="caution">
    <text evidence="1">The sequence shown here is derived from an EMBL/GenBank/DDBJ whole genome shotgun (WGS) entry which is preliminary data.</text>
</comment>
<evidence type="ECO:0000313" key="2">
    <source>
        <dbReference type="Proteomes" id="UP001199469"/>
    </source>
</evidence>
<organism evidence="1 2">
    <name type="scientific">Actinomycetospora endophytica</name>
    <dbReference type="NCBI Taxonomy" id="2291215"/>
    <lineage>
        <taxon>Bacteria</taxon>
        <taxon>Bacillati</taxon>
        <taxon>Actinomycetota</taxon>
        <taxon>Actinomycetes</taxon>
        <taxon>Pseudonocardiales</taxon>
        <taxon>Pseudonocardiaceae</taxon>
        <taxon>Actinomycetospora</taxon>
    </lineage>
</organism>
<reference evidence="1 2" key="1">
    <citation type="submission" date="2021-11" db="EMBL/GenBank/DDBJ databases">
        <title>Draft genome sequence of Actinomycetospora sp. SF1 isolated from the rhizosphere soil.</title>
        <authorList>
            <person name="Duangmal K."/>
            <person name="Chantavorakit T."/>
        </authorList>
    </citation>
    <scope>NUCLEOTIDE SEQUENCE [LARGE SCALE GENOMIC DNA]</scope>
    <source>
        <strain evidence="1 2">TBRC 5722</strain>
    </source>
</reference>
<keyword evidence="2" id="KW-1185">Reference proteome</keyword>
<dbReference type="RefSeq" id="WP_230730590.1">
    <property type="nucleotide sequence ID" value="NZ_JAJNDB010000001.1"/>
</dbReference>
<sequence length="257" mass="26836">MSADPTPRSSTPGPFVVLTCGDVTAQGWAGDLGEALGGTTEIVAVPRRPGRADVDPVLDRPALAGTGRLVVAGGDDDLAAVLVRLLRRERLDVPVAFLPWSASEVAAVWGVPTGPRHALDVAREGAAAPAPLVRDDRGGVVVGAHRVGAFDGVVYCDEREVVRGEAAGLVVRPDPAGGPAAVGGVTVTVTRRRRLGGLLRGAELHARGRAATIGCRPAALHRDGVDEDRPLERRSWYRHTADWILVRPADAVPTANL</sequence>
<proteinExistence type="predicted"/>
<dbReference type="Proteomes" id="UP001199469">
    <property type="component" value="Unassembled WGS sequence"/>
</dbReference>
<accession>A0ABS8P3U4</accession>